<protein>
    <recommendedName>
        <fullName evidence="4">DUF192 domain-containing protein</fullName>
    </recommendedName>
</protein>
<evidence type="ECO:0000313" key="3">
    <source>
        <dbReference type="Proteomes" id="UP000034883"/>
    </source>
</evidence>
<keyword evidence="3" id="KW-1185">Reference proteome</keyword>
<reference evidence="2 3" key="1">
    <citation type="submission" date="2015-03" db="EMBL/GenBank/DDBJ databases">
        <title>Genome assembly of Sandaracinus amylolyticus DSM 53668.</title>
        <authorList>
            <person name="Sharma G."/>
            <person name="Subramanian S."/>
        </authorList>
    </citation>
    <scope>NUCLEOTIDE SEQUENCE [LARGE SCALE GENOMIC DNA]</scope>
    <source>
        <strain evidence="2 3">DSM 53668</strain>
    </source>
</reference>
<gene>
    <name evidence="2" type="ORF">DB32_004015</name>
</gene>
<dbReference type="KEGG" id="samy:DB32_004015"/>
<dbReference type="AlphaFoldDB" id="A0A0F6YIM3"/>
<sequence>MTAALAMIAACSGGEASRGGSADEPRRAAPAPASGDDERAQREAPPRPRVILAREGAEPVTVEVEVARTPAQTSHGLMYRRELAPERGMLFLFARERQRSFWMRDTFIPLDMIFITSGMRVLGIVENAEPRTDDPREVEGVSQFVLEVNAGFARAHGIEVGAEVRFEEVGEVPAASGRHDDEAIEDEDDDDLVIEEWE</sequence>
<evidence type="ECO:0008006" key="4">
    <source>
        <dbReference type="Google" id="ProtNLM"/>
    </source>
</evidence>
<dbReference type="STRING" id="927083.DB32_004015"/>
<proteinExistence type="predicted"/>
<organism evidence="2 3">
    <name type="scientific">Sandaracinus amylolyticus</name>
    <dbReference type="NCBI Taxonomy" id="927083"/>
    <lineage>
        <taxon>Bacteria</taxon>
        <taxon>Pseudomonadati</taxon>
        <taxon>Myxococcota</taxon>
        <taxon>Polyangia</taxon>
        <taxon>Polyangiales</taxon>
        <taxon>Sandaracinaceae</taxon>
        <taxon>Sandaracinus</taxon>
    </lineage>
</organism>
<dbReference type="Proteomes" id="UP000034883">
    <property type="component" value="Chromosome"/>
</dbReference>
<dbReference type="Pfam" id="PF02643">
    <property type="entry name" value="DUF192"/>
    <property type="match status" value="1"/>
</dbReference>
<dbReference type="InterPro" id="IPR003795">
    <property type="entry name" value="DUF192"/>
</dbReference>
<dbReference type="PANTHER" id="PTHR37953">
    <property type="entry name" value="UPF0127 PROTEIN MJ1496"/>
    <property type="match status" value="1"/>
</dbReference>
<dbReference type="Gene3D" id="2.60.120.1140">
    <property type="entry name" value="Protein of unknown function DUF192"/>
    <property type="match status" value="1"/>
</dbReference>
<dbReference type="PANTHER" id="PTHR37953:SF1">
    <property type="entry name" value="UPF0127 PROTEIN MJ1496"/>
    <property type="match status" value="1"/>
</dbReference>
<evidence type="ECO:0000256" key="1">
    <source>
        <dbReference type="SAM" id="MobiDB-lite"/>
    </source>
</evidence>
<dbReference type="InterPro" id="IPR038695">
    <property type="entry name" value="Saro_0823-like_sf"/>
</dbReference>
<accession>A0A0F6YIM3</accession>
<dbReference type="EMBL" id="CP011125">
    <property type="protein sequence ID" value="AKF06866.1"/>
    <property type="molecule type" value="Genomic_DNA"/>
</dbReference>
<feature type="compositionally biased region" description="Basic and acidic residues" evidence="1">
    <location>
        <begin position="36"/>
        <end position="46"/>
    </location>
</feature>
<name>A0A0F6YIM3_9BACT</name>
<feature type="region of interest" description="Disordered" evidence="1">
    <location>
        <begin position="12"/>
        <end position="49"/>
    </location>
</feature>
<evidence type="ECO:0000313" key="2">
    <source>
        <dbReference type="EMBL" id="AKF06866.1"/>
    </source>
</evidence>
<feature type="region of interest" description="Disordered" evidence="1">
    <location>
        <begin position="171"/>
        <end position="190"/>
    </location>
</feature>